<reference evidence="2" key="1">
    <citation type="journal article" date="2023" name="Science">
        <title>Genome structures resolve the early diversification of teleost fishes.</title>
        <authorList>
            <person name="Parey E."/>
            <person name="Louis A."/>
            <person name="Montfort J."/>
            <person name="Bouchez O."/>
            <person name="Roques C."/>
            <person name="Iampietro C."/>
            <person name="Lluch J."/>
            <person name="Castinel A."/>
            <person name="Donnadieu C."/>
            <person name="Desvignes T."/>
            <person name="Floi Bucao C."/>
            <person name="Jouanno E."/>
            <person name="Wen M."/>
            <person name="Mejri S."/>
            <person name="Dirks R."/>
            <person name="Jansen H."/>
            <person name="Henkel C."/>
            <person name="Chen W.J."/>
            <person name="Zahm M."/>
            <person name="Cabau C."/>
            <person name="Klopp C."/>
            <person name="Thompson A.W."/>
            <person name="Robinson-Rechavi M."/>
            <person name="Braasch I."/>
            <person name="Lecointre G."/>
            <person name="Bobe J."/>
            <person name="Postlethwait J.H."/>
            <person name="Berthelot C."/>
            <person name="Roest Crollius H."/>
            <person name="Guiguen Y."/>
        </authorList>
    </citation>
    <scope>NUCLEOTIDE SEQUENCE</scope>
    <source>
        <strain evidence="2">NC1722</strain>
    </source>
</reference>
<name>A0AAD7R9T2_9TELE</name>
<accession>A0AAD7R9T2</accession>
<dbReference type="AlphaFoldDB" id="A0AAD7R9T2"/>
<evidence type="ECO:0000313" key="2">
    <source>
        <dbReference type="EMBL" id="KAJ8372549.1"/>
    </source>
</evidence>
<feature type="region of interest" description="Disordered" evidence="1">
    <location>
        <begin position="1"/>
        <end position="25"/>
    </location>
</feature>
<gene>
    <name evidence="2" type="ORF">AAFF_G00281540</name>
</gene>
<evidence type="ECO:0000313" key="3">
    <source>
        <dbReference type="Proteomes" id="UP001221898"/>
    </source>
</evidence>
<protein>
    <submittedName>
        <fullName evidence="2">Uncharacterized protein</fullName>
    </submittedName>
</protein>
<feature type="compositionally biased region" description="Basic residues" evidence="1">
    <location>
        <begin position="1"/>
        <end position="10"/>
    </location>
</feature>
<keyword evidence="3" id="KW-1185">Reference proteome</keyword>
<dbReference type="Proteomes" id="UP001221898">
    <property type="component" value="Unassembled WGS sequence"/>
</dbReference>
<proteinExistence type="predicted"/>
<sequence length="89" mass="9190">MSGRAGRMRAARLSGSFPPPRAHRHGDGGVLSAGWVTACAAVARSDRRARLAAVMDVTAPRYAVWPFFGGPALAPGPCLPAALPLARAL</sequence>
<dbReference type="EMBL" id="JAINUG010000397">
    <property type="protein sequence ID" value="KAJ8372549.1"/>
    <property type="molecule type" value="Genomic_DNA"/>
</dbReference>
<comment type="caution">
    <text evidence="2">The sequence shown here is derived from an EMBL/GenBank/DDBJ whole genome shotgun (WGS) entry which is preliminary data.</text>
</comment>
<evidence type="ECO:0000256" key="1">
    <source>
        <dbReference type="SAM" id="MobiDB-lite"/>
    </source>
</evidence>
<organism evidence="2 3">
    <name type="scientific">Aldrovandia affinis</name>
    <dbReference type="NCBI Taxonomy" id="143900"/>
    <lineage>
        <taxon>Eukaryota</taxon>
        <taxon>Metazoa</taxon>
        <taxon>Chordata</taxon>
        <taxon>Craniata</taxon>
        <taxon>Vertebrata</taxon>
        <taxon>Euteleostomi</taxon>
        <taxon>Actinopterygii</taxon>
        <taxon>Neopterygii</taxon>
        <taxon>Teleostei</taxon>
        <taxon>Notacanthiformes</taxon>
        <taxon>Halosauridae</taxon>
        <taxon>Aldrovandia</taxon>
    </lineage>
</organism>